<dbReference type="EMBL" id="KV722717">
    <property type="protein sequence ID" value="OCH84139.1"/>
    <property type="molecule type" value="Genomic_DNA"/>
</dbReference>
<proteinExistence type="predicted"/>
<accession>A0A8E2AIP5</accession>
<organism evidence="2 3">
    <name type="scientific">Obba rivulosa</name>
    <dbReference type="NCBI Taxonomy" id="1052685"/>
    <lineage>
        <taxon>Eukaryota</taxon>
        <taxon>Fungi</taxon>
        <taxon>Dikarya</taxon>
        <taxon>Basidiomycota</taxon>
        <taxon>Agaricomycotina</taxon>
        <taxon>Agaricomycetes</taxon>
        <taxon>Polyporales</taxon>
        <taxon>Gelatoporiaceae</taxon>
        <taxon>Obba</taxon>
    </lineage>
</organism>
<gene>
    <name evidence="2" type="ORF">OBBRIDRAFT_808458</name>
</gene>
<evidence type="ECO:0000313" key="3">
    <source>
        <dbReference type="Proteomes" id="UP000250043"/>
    </source>
</evidence>
<protein>
    <submittedName>
        <fullName evidence="2">Uncharacterized protein</fullName>
    </submittedName>
</protein>
<evidence type="ECO:0000313" key="2">
    <source>
        <dbReference type="EMBL" id="OCH84139.1"/>
    </source>
</evidence>
<feature type="region of interest" description="Disordered" evidence="1">
    <location>
        <begin position="66"/>
        <end position="87"/>
    </location>
</feature>
<evidence type="ECO:0000256" key="1">
    <source>
        <dbReference type="SAM" id="MobiDB-lite"/>
    </source>
</evidence>
<feature type="compositionally biased region" description="Low complexity" evidence="1">
    <location>
        <begin position="67"/>
        <end position="79"/>
    </location>
</feature>
<sequence>MGSTGRRKVNNRKCTTGYTAVREVIVWRCRRLTKCIRNLPRKATRPIPSVAGITTPRLLSTLRAAHRAPTTPQPATAHPYAREERCSRRGATSATGCTMSVMVVWCGIKTRGHRGSMRCRPNGGKRGQRSRQRIRDEQELNGGGVALYTRSAEEGGGGGWGEEHEVLHVDLRGGGRV</sequence>
<feature type="region of interest" description="Disordered" evidence="1">
    <location>
        <begin position="116"/>
        <end position="162"/>
    </location>
</feature>
<name>A0A8E2AIP5_9APHY</name>
<dbReference type="AlphaFoldDB" id="A0A8E2AIP5"/>
<reference evidence="2 3" key="1">
    <citation type="submission" date="2016-07" db="EMBL/GenBank/DDBJ databases">
        <title>Draft genome of the white-rot fungus Obba rivulosa 3A-2.</title>
        <authorList>
            <consortium name="DOE Joint Genome Institute"/>
            <person name="Miettinen O."/>
            <person name="Riley R."/>
            <person name="Acob R."/>
            <person name="Barry K."/>
            <person name="Cullen D."/>
            <person name="De Vries R."/>
            <person name="Hainaut M."/>
            <person name="Hatakka A."/>
            <person name="Henrissat B."/>
            <person name="Hilden K."/>
            <person name="Kuo R."/>
            <person name="Labutti K."/>
            <person name="Lipzen A."/>
            <person name="Makela M.R."/>
            <person name="Sandor L."/>
            <person name="Spatafora J.W."/>
            <person name="Grigoriev I.V."/>
            <person name="Hibbett D.S."/>
        </authorList>
    </citation>
    <scope>NUCLEOTIDE SEQUENCE [LARGE SCALE GENOMIC DNA]</scope>
    <source>
        <strain evidence="2 3">3A-2</strain>
    </source>
</reference>
<keyword evidence="3" id="KW-1185">Reference proteome</keyword>
<dbReference type="Proteomes" id="UP000250043">
    <property type="component" value="Unassembled WGS sequence"/>
</dbReference>